<evidence type="ECO:0000313" key="2">
    <source>
        <dbReference type="EMBL" id="CDH51023.1"/>
    </source>
</evidence>
<accession>A0A068RLK3</accession>
<feature type="signal peptide" evidence="1">
    <location>
        <begin position="1"/>
        <end position="20"/>
    </location>
</feature>
<dbReference type="VEuPathDB" id="FungiDB:LCOR_02690.1"/>
<protein>
    <submittedName>
        <fullName evidence="2">Uncharacterized protein</fullName>
    </submittedName>
</protein>
<dbReference type="EMBL" id="CBTN010000008">
    <property type="protein sequence ID" value="CDH51023.1"/>
    <property type="molecule type" value="Genomic_DNA"/>
</dbReference>
<gene>
    <name evidence="2" type="ORF">LCOR_02690.1</name>
</gene>
<keyword evidence="1" id="KW-0732">Signal</keyword>
<dbReference type="AlphaFoldDB" id="A0A068RLK3"/>
<reference evidence="2" key="1">
    <citation type="submission" date="2013-08" db="EMBL/GenBank/DDBJ databases">
        <title>Gene expansion shapes genome architecture in the human pathogen Lichtheimia corymbifera: an evolutionary genomics analysis in the ancient terrestrial Mucorales (Mucoromycotina).</title>
        <authorList>
            <person name="Schwartze V.U."/>
            <person name="Winter S."/>
            <person name="Shelest E."/>
            <person name="Marcet-Houben M."/>
            <person name="Horn F."/>
            <person name="Wehner S."/>
            <person name="Hoffmann K."/>
            <person name="Riege K."/>
            <person name="Sammeth M."/>
            <person name="Nowrousian M."/>
            <person name="Valiante V."/>
            <person name="Linde J."/>
            <person name="Jacobsen I.D."/>
            <person name="Marz M."/>
            <person name="Brakhage A.A."/>
            <person name="Gabaldon T."/>
            <person name="Bocker S."/>
            <person name="Voigt K."/>
        </authorList>
    </citation>
    <scope>NUCLEOTIDE SEQUENCE [LARGE SCALE GENOMIC DNA]</scope>
    <source>
        <strain evidence="2">FSU 9682</strain>
    </source>
</reference>
<feature type="chain" id="PRO_5001652603" evidence="1">
    <location>
        <begin position="21"/>
        <end position="160"/>
    </location>
</feature>
<comment type="caution">
    <text evidence="2">The sequence shown here is derived from an EMBL/GenBank/DDBJ whole genome shotgun (WGS) entry which is preliminary data.</text>
</comment>
<keyword evidence="3" id="KW-1185">Reference proteome</keyword>
<name>A0A068RLK3_9FUNG</name>
<organism evidence="2 3">
    <name type="scientific">Lichtheimia corymbifera JMRC:FSU:9682</name>
    <dbReference type="NCBI Taxonomy" id="1263082"/>
    <lineage>
        <taxon>Eukaryota</taxon>
        <taxon>Fungi</taxon>
        <taxon>Fungi incertae sedis</taxon>
        <taxon>Mucoromycota</taxon>
        <taxon>Mucoromycotina</taxon>
        <taxon>Mucoromycetes</taxon>
        <taxon>Mucorales</taxon>
        <taxon>Lichtheimiaceae</taxon>
        <taxon>Lichtheimia</taxon>
    </lineage>
</organism>
<evidence type="ECO:0000313" key="3">
    <source>
        <dbReference type="Proteomes" id="UP000027586"/>
    </source>
</evidence>
<proteinExistence type="predicted"/>
<dbReference type="Proteomes" id="UP000027586">
    <property type="component" value="Unassembled WGS sequence"/>
</dbReference>
<dbReference type="OrthoDB" id="2212955at2759"/>
<evidence type="ECO:0000256" key="1">
    <source>
        <dbReference type="SAM" id="SignalP"/>
    </source>
</evidence>
<sequence>MKFISLLSAVLAFALSAAYAKREPAILQFLPAPRIFPPEYRIHANLLESGTSHEIILRTKEPNWLAGYPEKTRGVVDYTELPRGQYGAIINDNDAKGGDKTFRIDLARSGVEFHYEGTSVTDEYVEDLPADGYVRELDDDDFRYRSSRFYRNQDRYPCKD</sequence>